<dbReference type="EMBL" id="BJYJ01000016">
    <property type="protein sequence ID" value="GEN77011.1"/>
    <property type="molecule type" value="Genomic_DNA"/>
</dbReference>
<accession>A0A511YP86</accession>
<sequence>MKKIYLLACALMAGISHAQTPAYVPASGLVAWWGFNGNANDSSGNNNTLTVNGATLTADRYGNANSAYSFNGTSSYLTNSALSFAFSQSGAHSISFWINRTGTSDGVAMMSGSSASSNFIWLIQSDTSKIVYGTNKQGASWTWVNSPTYAAGSQWDHYVAVYNNQSMTLYKNGVSVGTNTNAYTGTTQAALPIYIGRAISGGYIAANIDDVGIWSRALSAGEINQLYSATLSTKEVKTQPVSGSIAPNPAKNYIELHAPVKGSKAYTITDATGRLLSKGQVSDKEKIEVSALSKGIYFLEIEGVKTLKFIKE</sequence>
<dbReference type="GO" id="GO:0004553">
    <property type="term" value="F:hydrolase activity, hydrolyzing O-glycosyl compounds"/>
    <property type="evidence" value="ECO:0007669"/>
    <property type="project" value="UniProtKB-ARBA"/>
</dbReference>
<reference evidence="4 5" key="1">
    <citation type="submission" date="2019-07" db="EMBL/GenBank/DDBJ databases">
        <title>Whole genome shotgun sequence of Chryseobacterium hagamense NBRC 105253.</title>
        <authorList>
            <person name="Hosoyama A."/>
            <person name="Uohara A."/>
            <person name="Ohji S."/>
            <person name="Ichikawa N."/>
        </authorList>
    </citation>
    <scope>NUCLEOTIDE SEQUENCE [LARGE SCALE GENOMIC DNA]</scope>
    <source>
        <strain evidence="4 5">NBRC 105253</strain>
    </source>
</reference>
<dbReference type="RefSeq" id="WP_146942366.1">
    <property type="nucleotide sequence ID" value="NZ_BJYJ01000016.1"/>
</dbReference>
<dbReference type="AlphaFoldDB" id="A0A511YP86"/>
<dbReference type="Gene3D" id="2.60.120.200">
    <property type="match status" value="1"/>
</dbReference>
<evidence type="ECO:0000259" key="3">
    <source>
        <dbReference type="Pfam" id="PF18962"/>
    </source>
</evidence>
<dbReference type="Pfam" id="PF13385">
    <property type="entry name" value="Laminin_G_3"/>
    <property type="match status" value="1"/>
</dbReference>
<evidence type="ECO:0000256" key="2">
    <source>
        <dbReference type="SAM" id="SignalP"/>
    </source>
</evidence>
<dbReference type="InterPro" id="IPR026444">
    <property type="entry name" value="Secre_tail"/>
</dbReference>
<dbReference type="GO" id="GO:0005975">
    <property type="term" value="P:carbohydrate metabolic process"/>
    <property type="evidence" value="ECO:0007669"/>
    <property type="project" value="UniProtKB-ARBA"/>
</dbReference>
<keyword evidence="1 2" id="KW-0732">Signal</keyword>
<dbReference type="Proteomes" id="UP000321863">
    <property type="component" value="Unassembled WGS sequence"/>
</dbReference>
<feature type="chain" id="PRO_5021736241" description="Secretion system C-terminal sorting domain-containing protein" evidence="2">
    <location>
        <begin position="19"/>
        <end position="312"/>
    </location>
</feature>
<dbReference type="InterPro" id="IPR013320">
    <property type="entry name" value="ConA-like_dom_sf"/>
</dbReference>
<name>A0A511YP86_9FLAO</name>
<comment type="caution">
    <text evidence="4">The sequence shown here is derived from an EMBL/GenBank/DDBJ whole genome shotgun (WGS) entry which is preliminary data.</text>
</comment>
<feature type="domain" description="Secretion system C-terminal sorting" evidence="3">
    <location>
        <begin position="246"/>
        <end position="305"/>
    </location>
</feature>
<organism evidence="4 5">
    <name type="scientific">Chryseobacterium hagamense</name>
    <dbReference type="NCBI Taxonomy" id="395935"/>
    <lineage>
        <taxon>Bacteria</taxon>
        <taxon>Pseudomonadati</taxon>
        <taxon>Bacteroidota</taxon>
        <taxon>Flavobacteriia</taxon>
        <taxon>Flavobacteriales</taxon>
        <taxon>Weeksellaceae</taxon>
        <taxon>Chryseobacterium group</taxon>
        <taxon>Chryseobacterium</taxon>
    </lineage>
</organism>
<keyword evidence="5" id="KW-1185">Reference proteome</keyword>
<protein>
    <recommendedName>
        <fullName evidence="3">Secretion system C-terminal sorting domain-containing protein</fullName>
    </recommendedName>
</protein>
<evidence type="ECO:0000256" key="1">
    <source>
        <dbReference type="ARBA" id="ARBA00022729"/>
    </source>
</evidence>
<dbReference type="SUPFAM" id="SSF49899">
    <property type="entry name" value="Concanavalin A-like lectins/glucanases"/>
    <property type="match status" value="1"/>
</dbReference>
<dbReference type="OrthoDB" id="1081439at2"/>
<evidence type="ECO:0000313" key="4">
    <source>
        <dbReference type="EMBL" id="GEN77011.1"/>
    </source>
</evidence>
<evidence type="ECO:0000313" key="5">
    <source>
        <dbReference type="Proteomes" id="UP000321863"/>
    </source>
</evidence>
<dbReference type="NCBIfam" id="TIGR04183">
    <property type="entry name" value="Por_Secre_tail"/>
    <property type="match status" value="1"/>
</dbReference>
<proteinExistence type="predicted"/>
<gene>
    <name evidence="4" type="ORF">CHA01nite_27510</name>
</gene>
<feature type="signal peptide" evidence="2">
    <location>
        <begin position="1"/>
        <end position="18"/>
    </location>
</feature>
<dbReference type="Pfam" id="PF18962">
    <property type="entry name" value="Por_Secre_tail"/>
    <property type="match status" value="1"/>
</dbReference>